<dbReference type="KEGG" id="mhib:MHIB_39690"/>
<dbReference type="RefSeq" id="WP_133054937.1">
    <property type="nucleotide sequence ID" value="NZ_AP022609.1"/>
</dbReference>
<reference evidence="1 2" key="1">
    <citation type="journal article" date="2019" name="Emerg. Microbes Infect.">
        <title>Comprehensive subspecies identification of 175 nontuberculous mycobacteria species based on 7547 genomic profiles.</title>
        <authorList>
            <person name="Matsumoto Y."/>
            <person name="Kinjo T."/>
            <person name="Motooka D."/>
            <person name="Nabeya D."/>
            <person name="Jung N."/>
            <person name="Uechi K."/>
            <person name="Horii T."/>
            <person name="Iida T."/>
            <person name="Fujita J."/>
            <person name="Nakamura S."/>
        </authorList>
    </citation>
    <scope>NUCLEOTIDE SEQUENCE [LARGE SCALE GENOMIC DNA]</scope>
    <source>
        <strain evidence="1 2">JCM 13571</strain>
    </source>
</reference>
<protein>
    <submittedName>
        <fullName evidence="1">Uncharacterized protein</fullName>
    </submittedName>
</protein>
<keyword evidence="2" id="KW-1185">Reference proteome</keyword>
<accession>A0A7I7XAB6</accession>
<name>A0A7I7XAB6_9MYCO</name>
<evidence type="ECO:0000313" key="2">
    <source>
        <dbReference type="Proteomes" id="UP000467260"/>
    </source>
</evidence>
<evidence type="ECO:0000313" key="1">
    <source>
        <dbReference type="EMBL" id="BBZ25551.1"/>
    </source>
</evidence>
<sequence>MRDQANRKAMTGQGHPANVAVALTWVLTATLIPLGCVSSAQAQVVPGPQAGFMAMPFPFPGYDNADTYLWNHPDASQADIDALINWGYQYGWGADFGTYQIVYDSALSKYNAIIDTNEMFPGYYPVVLAEYYADIVNFLAAKGFGEAIGEPGLPENPDEDNGGPDAIRSFFSFLGAMFDPSSTYGPGDAGRFLGDGINSILGPFAQFVDLLGIDLGPVGGILSMQDIAATVMDLGTHWAGFLNGDPLDATHVWIEMPQILFAGAGALLGEVPLLMPLSIGFEAIGNGLGGLDWLVTEIWG</sequence>
<proteinExistence type="predicted"/>
<organism evidence="1 2">
    <name type="scientific">Mycolicibacter hiberniae</name>
    <dbReference type="NCBI Taxonomy" id="29314"/>
    <lineage>
        <taxon>Bacteria</taxon>
        <taxon>Bacillati</taxon>
        <taxon>Actinomycetota</taxon>
        <taxon>Actinomycetes</taxon>
        <taxon>Mycobacteriales</taxon>
        <taxon>Mycobacteriaceae</taxon>
        <taxon>Mycolicibacter</taxon>
    </lineage>
</organism>
<dbReference type="AlphaFoldDB" id="A0A7I7XAB6"/>
<gene>
    <name evidence="1" type="ORF">MHIB_39690</name>
</gene>
<dbReference type="EMBL" id="AP022609">
    <property type="protein sequence ID" value="BBZ25551.1"/>
    <property type="molecule type" value="Genomic_DNA"/>
</dbReference>
<dbReference type="Proteomes" id="UP000467260">
    <property type="component" value="Chromosome"/>
</dbReference>